<keyword evidence="2" id="KW-0676">Redox-active center</keyword>
<dbReference type="PANTHER" id="PTHR43110">
    <property type="entry name" value="THIOL PEROXIDASE"/>
    <property type="match status" value="1"/>
</dbReference>
<keyword evidence="1" id="KW-0560">Oxidoreductase</keyword>
<evidence type="ECO:0000256" key="1">
    <source>
        <dbReference type="ARBA" id="ARBA00023002"/>
    </source>
</evidence>
<dbReference type="InterPro" id="IPR036249">
    <property type="entry name" value="Thioredoxin-like_sf"/>
</dbReference>
<organism evidence="4">
    <name type="scientific">hydrocarbon metagenome</name>
    <dbReference type="NCBI Taxonomy" id="938273"/>
    <lineage>
        <taxon>unclassified sequences</taxon>
        <taxon>metagenomes</taxon>
        <taxon>ecological metagenomes</taxon>
    </lineage>
</organism>
<dbReference type="InterPro" id="IPR013766">
    <property type="entry name" value="Thioredoxin_domain"/>
</dbReference>
<dbReference type="PIRSF" id="PIRSF000239">
    <property type="entry name" value="AHPC"/>
    <property type="match status" value="1"/>
</dbReference>
<gene>
    <name evidence="4" type="ORF">ASZ90_006134</name>
</gene>
<dbReference type="EMBL" id="LNQE01000864">
    <property type="protein sequence ID" value="KUG24083.1"/>
    <property type="molecule type" value="Genomic_DNA"/>
</dbReference>
<evidence type="ECO:0000313" key="4">
    <source>
        <dbReference type="EMBL" id="KUG24083.1"/>
    </source>
</evidence>
<name>A0A0W8FUZ1_9ZZZZ</name>
<accession>A0A0W8FUZ1</accession>
<reference evidence="4" key="1">
    <citation type="journal article" date="2015" name="Proc. Natl. Acad. Sci. U.S.A.">
        <title>Networks of energetic and metabolic interactions define dynamics in microbial communities.</title>
        <authorList>
            <person name="Embree M."/>
            <person name="Liu J.K."/>
            <person name="Al-Bassam M.M."/>
            <person name="Zengler K."/>
        </authorList>
    </citation>
    <scope>NUCLEOTIDE SEQUENCE</scope>
</reference>
<dbReference type="AlphaFoldDB" id="A0A0W8FUZ1"/>
<protein>
    <submittedName>
        <fullName evidence="4">Alkyl hydroperoxide reductase subunit c-like protein</fullName>
    </submittedName>
</protein>
<dbReference type="InterPro" id="IPR024706">
    <property type="entry name" value="Peroxiredoxin_AhpC-typ"/>
</dbReference>
<dbReference type="GO" id="GO:0016491">
    <property type="term" value="F:oxidoreductase activity"/>
    <property type="evidence" value="ECO:0007669"/>
    <property type="project" value="UniProtKB-KW"/>
</dbReference>
<comment type="caution">
    <text evidence="4">The sequence shown here is derived from an EMBL/GenBank/DDBJ whole genome shotgun (WGS) entry which is preliminary data.</text>
</comment>
<dbReference type="PROSITE" id="PS51352">
    <property type="entry name" value="THIOREDOXIN_2"/>
    <property type="match status" value="1"/>
</dbReference>
<proteinExistence type="predicted"/>
<evidence type="ECO:0000259" key="3">
    <source>
        <dbReference type="PROSITE" id="PS51352"/>
    </source>
</evidence>
<evidence type="ECO:0000256" key="2">
    <source>
        <dbReference type="ARBA" id="ARBA00023284"/>
    </source>
</evidence>
<dbReference type="Pfam" id="PF00578">
    <property type="entry name" value="AhpC-TSA"/>
    <property type="match status" value="1"/>
</dbReference>
<dbReference type="InterPro" id="IPR050455">
    <property type="entry name" value="Tpx_Peroxidase_subfamily"/>
</dbReference>
<feature type="domain" description="Thioredoxin" evidence="3">
    <location>
        <begin position="7"/>
        <end position="156"/>
    </location>
</feature>
<dbReference type="Gene3D" id="3.40.30.10">
    <property type="entry name" value="Glutaredoxin"/>
    <property type="match status" value="1"/>
</dbReference>
<dbReference type="PANTHER" id="PTHR43110:SF1">
    <property type="entry name" value="THIOL PEROXIDASE"/>
    <property type="match status" value="1"/>
</dbReference>
<dbReference type="SUPFAM" id="SSF52833">
    <property type="entry name" value="Thioredoxin-like"/>
    <property type="match status" value="1"/>
</dbReference>
<dbReference type="GO" id="GO:0016209">
    <property type="term" value="F:antioxidant activity"/>
    <property type="evidence" value="ECO:0007669"/>
    <property type="project" value="InterPro"/>
</dbReference>
<dbReference type="InterPro" id="IPR000866">
    <property type="entry name" value="AhpC/TSA"/>
</dbReference>
<sequence length="156" mass="17581">MTEKTIIQLGKMVKPFTLQDQFGQNFVLPKMKNRRILLSFHPLAWTPVCTLQMQSLEKNKTIFDKLNTIAVGLSVDSVPSKSAWAKAIKIKNTKLLADFWPHGNVAKSLGLFREQDGISQRANVIIDEAGKVCFVKVYPIAQLPDIKEIIAFIKNL</sequence>